<protein>
    <submittedName>
        <fullName evidence="1">14978_t:CDS:1</fullName>
    </submittedName>
</protein>
<gene>
    <name evidence="1" type="ORF">DERYTH_LOCUS4759</name>
</gene>
<accession>A0A9N9ARV0</accession>
<evidence type="ECO:0000313" key="2">
    <source>
        <dbReference type="Proteomes" id="UP000789405"/>
    </source>
</evidence>
<dbReference type="EMBL" id="CAJVPY010001877">
    <property type="protein sequence ID" value="CAG8540057.1"/>
    <property type="molecule type" value="Genomic_DNA"/>
</dbReference>
<reference evidence="1" key="1">
    <citation type="submission" date="2021-06" db="EMBL/GenBank/DDBJ databases">
        <authorList>
            <person name="Kallberg Y."/>
            <person name="Tangrot J."/>
            <person name="Rosling A."/>
        </authorList>
    </citation>
    <scope>NUCLEOTIDE SEQUENCE</scope>
    <source>
        <strain evidence="1">MA453B</strain>
    </source>
</reference>
<dbReference type="Proteomes" id="UP000789405">
    <property type="component" value="Unassembled WGS sequence"/>
</dbReference>
<evidence type="ECO:0000313" key="1">
    <source>
        <dbReference type="EMBL" id="CAG8540057.1"/>
    </source>
</evidence>
<comment type="caution">
    <text evidence="1">The sequence shown here is derived from an EMBL/GenBank/DDBJ whole genome shotgun (WGS) entry which is preliminary data.</text>
</comment>
<sequence length="60" mass="6806">MSAEGHVTISPNWRWDLPAANRNHRKGATLIGKITFDLTDIANNVFPFKTLVFIEPSWPL</sequence>
<keyword evidence="2" id="KW-1185">Reference proteome</keyword>
<dbReference type="AlphaFoldDB" id="A0A9N9ARV0"/>
<name>A0A9N9ARV0_9GLOM</name>
<organism evidence="1 2">
    <name type="scientific">Dentiscutata erythropus</name>
    <dbReference type="NCBI Taxonomy" id="1348616"/>
    <lineage>
        <taxon>Eukaryota</taxon>
        <taxon>Fungi</taxon>
        <taxon>Fungi incertae sedis</taxon>
        <taxon>Mucoromycota</taxon>
        <taxon>Glomeromycotina</taxon>
        <taxon>Glomeromycetes</taxon>
        <taxon>Diversisporales</taxon>
        <taxon>Gigasporaceae</taxon>
        <taxon>Dentiscutata</taxon>
    </lineage>
</organism>
<proteinExistence type="predicted"/>